<keyword evidence="1" id="KW-0732">Signal</keyword>
<evidence type="ECO:0000313" key="4">
    <source>
        <dbReference type="Proteomes" id="UP000322658"/>
    </source>
</evidence>
<evidence type="ECO:0000313" key="3">
    <source>
        <dbReference type="EMBL" id="KAA2376779.1"/>
    </source>
</evidence>
<evidence type="ECO:0000313" key="2">
    <source>
        <dbReference type="EMBL" id="KAA2372066.1"/>
    </source>
</evidence>
<dbReference type="EMBL" id="VVXK01000001">
    <property type="protein sequence ID" value="KAA2372066.1"/>
    <property type="molecule type" value="Genomic_DNA"/>
</dbReference>
<dbReference type="Gene3D" id="2.70.70.10">
    <property type="entry name" value="Glucose Permease (Domain IIA)"/>
    <property type="match status" value="1"/>
</dbReference>
<dbReference type="AlphaFoldDB" id="A0A5B3GW12"/>
<dbReference type="SUPFAM" id="SSF51261">
    <property type="entry name" value="Duplicated hybrid motif"/>
    <property type="match status" value="1"/>
</dbReference>
<proteinExistence type="predicted"/>
<evidence type="ECO:0000313" key="5">
    <source>
        <dbReference type="Proteomes" id="UP000323567"/>
    </source>
</evidence>
<name>A0A5B3GW12_9BACT</name>
<accession>A0A5B3GW12</accession>
<feature type="chain" id="PRO_5036366764" evidence="1">
    <location>
        <begin position="20"/>
        <end position="304"/>
    </location>
</feature>
<reference evidence="4 5" key="1">
    <citation type="journal article" date="2019" name="Nat. Med.">
        <title>A library of human gut bacterial isolates paired with longitudinal multiomics data enables mechanistic microbiome research.</title>
        <authorList>
            <person name="Poyet M."/>
            <person name="Groussin M."/>
            <person name="Gibbons S.M."/>
            <person name="Avila-Pacheco J."/>
            <person name="Jiang X."/>
            <person name="Kearney S.M."/>
            <person name="Perrotta A.R."/>
            <person name="Berdy B."/>
            <person name="Zhao S."/>
            <person name="Lieberman T.D."/>
            <person name="Swanson P.K."/>
            <person name="Smith M."/>
            <person name="Roesemann S."/>
            <person name="Alexander J.E."/>
            <person name="Rich S.A."/>
            <person name="Livny J."/>
            <person name="Vlamakis H."/>
            <person name="Clish C."/>
            <person name="Bullock K."/>
            <person name="Deik A."/>
            <person name="Scott J."/>
            <person name="Pierce K.A."/>
            <person name="Xavier R.J."/>
            <person name="Alm E.J."/>
        </authorList>
    </citation>
    <scope>NUCLEOTIDE SEQUENCE [LARGE SCALE GENOMIC DNA]</scope>
    <source>
        <strain evidence="3 4">BIOML-A1</strain>
        <strain evidence="2 5">BIOML-A2</strain>
    </source>
</reference>
<feature type="signal peptide" evidence="1">
    <location>
        <begin position="1"/>
        <end position="19"/>
    </location>
</feature>
<dbReference type="RefSeq" id="WP_118406412.1">
    <property type="nucleotide sequence ID" value="NZ_CATYVA010000002.1"/>
</dbReference>
<sequence>MIRIFLTASFALMFVGAVAQSPTIRTQRNENNSVDFILENKTRPGTLTVFLTLRDLQNCNTASGTFRYETRYTGTRLLSLRPADDTRGVRYGYSYRFFLGPVDKEPDTAFVYRMPTTVRWPVRVSRGVSVYDRFRKEKKGALGLHFEMEKGDTVYAMRRGTVVEVGIPEREPDAPAVSFTSESPDLLVEQPDGTLAWYICLDGDNVLVEVGDEVLPGTPLALAGSYDGERYKVSVQTFWWESNPDPKERERKPFIRKHFFPQFVTEEGVVCVEKGVYRPVETEELVIREMNRKELKKHRGGKKR</sequence>
<dbReference type="InterPro" id="IPR011055">
    <property type="entry name" value="Dup_hybrid_motif"/>
</dbReference>
<dbReference type="EMBL" id="VVXJ01000007">
    <property type="protein sequence ID" value="KAA2376779.1"/>
    <property type="molecule type" value="Genomic_DNA"/>
</dbReference>
<protein>
    <submittedName>
        <fullName evidence="3">Peptidoglycan DD-metalloendopeptidase family protein</fullName>
    </submittedName>
</protein>
<comment type="caution">
    <text evidence="3">The sequence shown here is derived from an EMBL/GenBank/DDBJ whole genome shotgun (WGS) entry which is preliminary data.</text>
</comment>
<evidence type="ECO:0000256" key="1">
    <source>
        <dbReference type="SAM" id="SignalP"/>
    </source>
</evidence>
<dbReference type="Proteomes" id="UP000322658">
    <property type="component" value="Unassembled WGS sequence"/>
</dbReference>
<dbReference type="CDD" id="cd12797">
    <property type="entry name" value="M23_peptidase"/>
    <property type="match status" value="1"/>
</dbReference>
<organism evidence="3 4">
    <name type="scientific">Alistipes shahii</name>
    <dbReference type="NCBI Taxonomy" id="328814"/>
    <lineage>
        <taxon>Bacteria</taxon>
        <taxon>Pseudomonadati</taxon>
        <taxon>Bacteroidota</taxon>
        <taxon>Bacteroidia</taxon>
        <taxon>Bacteroidales</taxon>
        <taxon>Rikenellaceae</taxon>
        <taxon>Alistipes</taxon>
    </lineage>
</organism>
<gene>
    <name evidence="3" type="ORF">F2Y07_04705</name>
    <name evidence="2" type="ORF">F2Y13_00930</name>
</gene>
<dbReference type="Proteomes" id="UP000323567">
    <property type="component" value="Unassembled WGS sequence"/>
</dbReference>